<dbReference type="Gene3D" id="1.10.3480.10">
    <property type="entry name" value="TorD-like"/>
    <property type="match status" value="1"/>
</dbReference>
<sequence>MNEFSILCRVLGSLYYRQPQDPLLVPLFTLIREGKLAANWPLEQDELLTRLQKSCDMAQVSADYNALFIGR</sequence>
<gene>
    <name evidence="1" type="primary">ycdY_3</name>
    <name evidence="1" type="ORF">NCTC10418_04589</name>
</gene>
<reference evidence="1 2" key="1">
    <citation type="submission" date="2018-06" db="EMBL/GenBank/DDBJ databases">
        <authorList>
            <consortium name="Pathogen Informatics"/>
            <person name="Doyle S."/>
        </authorList>
    </citation>
    <scope>NUCLEOTIDE SEQUENCE [LARGE SCALE GENOMIC DNA]</scope>
    <source>
        <strain evidence="1 2">NCTC10418</strain>
    </source>
</reference>
<protein>
    <submittedName>
        <fullName evidence="1">Putative chaperone</fullName>
    </submittedName>
</protein>
<dbReference type="SUPFAM" id="SSF89155">
    <property type="entry name" value="TorD-like"/>
    <property type="match status" value="1"/>
</dbReference>
<evidence type="ECO:0000313" key="2">
    <source>
        <dbReference type="Proteomes" id="UP000255460"/>
    </source>
</evidence>
<accession>A0A376KWX0</accession>
<dbReference type="AlphaFoldDB" id="A0A376KWX0"/>
<proteinExistence type="predicted"/>
<dbReference type="EMBL" id="UFZQ01000001">
    <property type="protein sequence ID" value="STE86932.1"/>
    <property type="molecule type" value="Genomic_DNA"/>
</dbReference>
<dbReference type="Proteomes" id="UP000255460">
    <property type="component" value="Unassembled WGS sequence"/>
</dbReference>
<name>A0A376KWX0_ECOLX</name>
<organism evidence="1 2">
    <name type="scientific">Escherichia coli</name>
    <dbReference type="NCBI Taxonomy" id="562"/>
    <lineage>
        <taxon>Bacteria</taxon>
        <taxon>Pseudomonadati</taxon>
        <taxon>Pseudomonadota</taxon>
        <taxon>Gammaproteobacteria</taxon>
        <taxon>Enterobacterales</taxon>
        <taxon>Enterobacteriaceae</taxon>
        <taxon>Escherichia</taxon>
    </lineage>
</organism>
<dbReference type="InterPro" id="IPR036411">
    <property type="entry name" value="TorD-like_sf"/>
</dbReference>
<evidence type="ECO:0000313" key="1">
    <source>
        <dbReference type="EMBL" id="STE86932.1"/>
    </source>
</evidence>